<dbReference type="RefSeq" id="WP_138185944.1">
    <property type="nucleotide sequence ID" value="NZ_LS992241.1"/>
</dbReference>
<dbReference type="Proteomes" id="UP000304148">
    <property type="component" value="Chromosome"/>
</dbReference>
<evidence type="ECO:0000259" key="3">
    <source>
        <dbReference type="Pfam" id="PF00089"/>
    </source>
</evidence>
<dbReference type="InterPro" id="IPR001314">
    <property type="entry name" value="Peptidase_S1A"/>
</dbReference>
<dbReference type="SUPFAM" id="SSF50494">
    <property type="entry name" value="Trypsin-like serine proteases"/>
    <property type="match status" value="1"/>
</dbReference>
<dbReference type="PANTHER" id="PTHR15462">
    <property type="entry name" value="SERINE PROTEASE"/>
    <property type="match status" value="1"/>
</dbReference>
<evidence type="ECO:0000313" key="4">
    <source>
        <dbReference type="EMBL" id="SYX83966.1"/>
    </source>
</evidence>
<evidence type="ECO:0000256" key="1">
    <source>
        <dbReference type="ARBA" id="ARBA00022729"/>
    </source>
</evidence>
<dbReference type="Gene3D" id="2.40.10.10">
    <property type="entry name" value="Trypsin-like serine proteases"/>
    <property type="match status" value="2"/>
</dbReference>
<proteinExistence type="predicted"/>
<sequence length="373" mass="41084">MKEFENFDSTQEIAHPLTPDQLLTFENMRASKSMPTDLQESMSDRRIHISGTNSSTQVIGALAGELASTSSFLLPDGMFIGQLGRDGQTQLSVPQAAEPNDSVVRQPFKPAWQDQIYHPKLAPLSPDMAVKGREADRIRAHRLYEPENRTVFRPEGYPWTCIGRIEVFENGVLKRLGTGTLVGHRIVVTSAHLMPRDGSPGRWAIRFVPGYFDGISTVGKASWTESYRALVSTVTDATQDRDIAIMKLYDPLGDALGWMGIKQYDDDWEDRGVWTLVGYPGSLTRGERPTFQSGIPVIDDDPSGDFTEIEHRGDATDGNSGGPLFASFPDGMYMIGVHSGDEYRMVGPIVAENNNVASGGRGLVNFANEMEPL</sequence>
<feature type="domain" description="Peptidase S1" evidence="3">
    <location>
        <begin position="159"/>
        <end position="341"/>
    </location>
</feature>
<keyword evidence="2" id="KW-0378">Hydrolase</keyword>
<organism evidence="4 5">
    <name type="scientific">Paenibacillus alvei</name>
    <name type="common">Bacillus alvei</name>
    <dbReference type="NCBI Taxonomy" id="44250"/>
    <lineage>
        <taxon>Bacteria</taxon>
        <taxon>Bacillati</taxon>
        <taxon>Bacillota</taxon>
        <taxon>Bacilli</taxon>
        <taxon>Bacillales</taxon>
        <taxon>Paenibacillaceae</taxon>
        <taxon>Paenibacillus</taxon>
    </lineage>
</organism>
<dbReference type="GO" id="GO:0006508">
    <property type="term" value="P:proteolysis"/>
    <property type="evidence" value="ECO:0007669"/>
    <property type="project" value="InterPro"/>
</dbReference>
<dbReference type="Pfam" id="PF00089">
    <property type="entry name" value="Trypsin"/>
    <property type="match status" value="1"/>
</dbReference>
<keyword evidence="1" id="KW-0732">Signal</keyword>
<dbReference type="GO" id="GO:0004252">
    <property type="term" value="F:serine-type endopeptidase activity"/>
    <property type="evidence" value="ECO:0007669"/>
    <property type="project" value="InterPro"/>
</dbReference>
<protein>
    <submittedName>
        <fullName evidence="4">Trypsin</fullName>
    </submittedName>
</protein>
<evidence type="ECO:0000256" key="2">
    <source>
        <dbReference type="ARBA" id="ARBA00022825"/>
    </source>
</evidence>
<accession>A0A383RCE4</accession>
<gene>
    <name evidence="4" type="ORF">PBLR_12388</name>
</gene>
<dbReference type="InterPro" id="IPR043504">
    <property type="entry name" value="Peptidase_S1_PA_chymotrypsin"/>
</dbReference>
<dbReference type="InterPro" id="IPR050966">
    <property type="entry name" value="Glutamyl_endopeptidase"/>
</dbReference>
<name>A0A383RCE4_PAEAL</name>
<evidence type="ECO:0000313" key="5">
    <source>
        <dbReference type="Proteomes" id="UP000304148"/>
    </source>
</evidence>
<dbReference type="PRINTS" id="PR00722">
    <property type="entry name" value="CHYMOTRYPSIN"/>
</dbReference>
<dbReference type="EMBL" id="LS992241">
    <property type="protein sequence ID" value="SYX83966.1"/>
    <property type="molecule type" value="Genomic_DNA"/>
</dbReference>
<dbReference type="AlphaFoldDB" id="A0A383RCE4"/>
<dbReference type="InterPro" id="IPR001254">
    <property type="entry name" value="Trypsin_dom"/>
</dbReference>
<dbReference type="PANTHER" id="PTHR15462:SF8">
    <property type="entry name" value="SERINE PROTEASE"/>
    <property type="match status" value="1"/>
</dbReference>
<dbReference type="InterPro" id="IPR009003">
    <property type="entry name" value="Peptidase_S1_PA"/>
</dbReference>
<keyword evidence="2" id="KW-0720">Serine protease</keyword>
<keyword evidence="2" id="KW-0645">Protease</keyword>
<reference evidence="5" key="1">
    <citation type="submission" date="2018-08" db="EMBL/GenBank/DDBJ databases">
        <authorList>
            <person name="Chevrot R."/>
        </authorList>
    </citation>
    <scope>NUCLEOTIDE SEQUENCE [LARGE SCALE GENOMIC DNA]</scope>
</reference>